<evidence type="ECO:0000313" key="2">
    <source>
        <dbReference type="EMBL" id="KAL3109639.1"/>
    </source>
</evidence>
<dbReference type="AlphaFoldDB" id="A0ABD2L3G4"/>
<feature type="compositionally biased region" description="Basic and acidic residues" evidence="1">
    <location>
        <begin position="114"/>
        <end position="131"/>
    </location>
</feature>
<reference evidence="2 3" key="1">
    <citation type="submission" date="2024-10" db="EMBL/GenBank/DDBJ databases">
        <authorList>
            <person name="Kim D."/>
        </authorList>
    </citation>
    <scope>NUCLEOTIDE SEQUENCE [LARGE SCALE GENOMIC DNA]</scope>
    <source>
        <strain evidence="2">BH-2024</strain>
    </source>
</reference>
<gene>
    <name evidence="2" type="ORF">niasHT_018837</name>
</gene>
<feature type="region of interest" description="Disordered" evidence="1">
    <location>
        <begin position="1"/>
        <end position="25"/>
    </location>
</feature>
<feature type="compositionally biased region" description="Basic and acidic residues" evidence="1">
    <location>
        <begin position="154"/>
        <end position="180"/>
    </location>
</feature>
<evidence type="ECO:0000256" key="1">
    <source>
        <dbReference type="SAM" id="MobiDB-lite"/>
    </source>
</evidence>
<dbReference type="EMBL" id="JBICBT010000562">
    <property type="protein sequence ID" value="KAL3109639.1"/>
    <property type="molecule type" value="Genomic_DNA"/>
</dbReference>
<comment type="caution">
    <text evidence="2">The sequence shown here is derived from an EMBL/GenBank/DDBJ whole genome shotgun (WGS) entry which is preliminary data.</text>
</comment>
<evidence type="ECO:0000313" key="3">
    <source>
        <dbReference type="Proteomes" id="UP001620626"/>
    </source>
</evidence>
<dbReference type="Proteomes" id="UP001620626">
    <property type="component" value="Unassembled WGS sequence"/>
</dbReference>
<organism evidence="2 3">
    <name type="scientific">Heterodera trifolii</name>
    <dbReference type="NCBI Taxonomy" id="157864"/>
    <lineage>
        <taxon>Eukaryota</taxon>
        <taxon>Metazoa</taxon>
        <taxon>Ecdysozoa</taxon>
        <taxon>Nematoda</taxon>
        <taxon>Chromadorea</taxon>
        <taxon>Rhabditida</taxon>
        <taxon>Tylenchina</taxon>
        <taxon>Tylenchomorpha</taxon>
        <taxon>Tylenchoidea</taxon>
        <taxon>Heteroderidae</taxon>
        <taxon>Heteroderinae</taxon>
        <taxon>Heterodera</taxon>
    </lineage>
</organism>
<sequence>MERVSTEPGHLDDLTEQDKQKQPLDIVPEEEEWVQDEMPKMDLGIVPKNESEEDFSGFQRRKRTQQVLKLTDSEEAFFRAQHREADSIPGERENGKEQIICWKTAITTTNSDHTIQKDKRGKMDILPKNELDTNVPKDLSIENHPPVQPQKPPRKCDITPGERHEMGIMPKKELDAMPKDDSEEAS</sequence>
<name>A0ABD2L3G4_9BILA</name>
<feature type="compositionally biased region" description="Basic and acidic residues" evidence="1">
    <location>
        <begin position="1"/>
        <end position="22"/>
    </location>
</feature>
<feature type="region of interest" description="Disordered" evidence="1">
    <location>
        <begin position="111"/>
        <end position="186"/>
    </location>
</feature>
<protein>
    <submittedName>
        <fullName evidence="2">Uncharacterized protein</fullName>
    </submittedName>
</protein>
<proteinExistence type="predicted"/>
<accession>A0ABD2L3G4</accession>
<keyword evidence="3" id="KW-1185">Reference proteome</keyword>